<sequence length="83" mass="9063">MNTSTPTTTSTKRSGSVLSTPDTVGDQKRNRILSDSIAEEYQFTIDTMPLDAPIEKELFETISSAVKQSVTANMEPIIKGLID</sequence>
<dbReference type="AlphaFoldDB" id="A0A9D4ICN4"/>
<accession>A0A9D4ICN4</accession>
<feature type="compositionally biased region" description="Polar residues" evidence="1">
    <location>
        <begin position="12"/>
        <end position="22"/>
    </location>
</feature>
<organism evidence="2 3">
    <name type="scientific">Dreissena polymorpha</name>
    <name type="common">Zebra mussel</name>
    <name type="synonym">Mytilus polymorpha</name>
    <dbReference type="NCBI Taxonomy" id="45954"/>
    <lineage>
        <taxon>Eukaryota</taxon>
        <taxon>Metazoa</taxon>
        <taxon>Spiralia</taxon>
        <taxon>Lophotrochozoa</taxon>
        <taxon>Mollusca</taxon>
        <taxon>Bivalvia</taxon>
        <taxon>Autobranchia</taxon>
        <taxon>Heteroconchia</taxon>
        <taxon>Euheterodonta</taxon>
        <taxon>Imparidentia</taxon>
        <taxon>Neoheterodontei</taxon>
        <taxon>Myida</taxon>
        <taxon>Dreissenoidea</taxon>
        <taxon>Dreissenidae</taxon>
        <taxon>Dreissena</taxon>
    </lineage>
</organism>
<protein>
    <submittedName>
        <fullName evidence="2">Uncharacterized protein</fullName>
    </submittedName>
</protein>
<dbReference type="EMBL" id="JAIWYP010000009">
    <property type="protein sequence ID" value="KAH3770421.1"/>
    <property type="molecule type" value="Genomic_DNA"/>
</dbReference>
<comment type="caution">
    <text evidence="2">The sequence shown here is derived from an EMBL/GenBank/DDBJ whole genome shotgun (WGS) entry which is preliminary data.</text>
</comment>
<name>A0A9D4ICN4_DREPO</name>
<keyword evidence="3" id="KW-1185">Reference proteome</keyword>
<evidence type="ECO:0000313" key="3">
    <source>
        <dbReference type="Proteomes" id="UP000828390"/>
    </source>
</evidence>
<dbReference type="Proteomes" id="UP000828390">
    <property type="component" value="Unassembled WGS sequence"/>
</dbReference>
<reference evidence="2" key="2">
    <citation type="submission" date="2020-11" db="EMBL/GenBank/DDBJ databases">
        <authorList>
            <person name="McCartney M.A."/>
            <person name="Auch B."/>
            <person name="Kono T."/>
            <person name="Mallez S."/>
            <person name="Becker A."/>
            <person name="Gohl D.M."/>
            <person name="Silverstein K.A.T."/>
            <person name="Koren S."/>
            <person name="Bechman K.B."/>
            <person name="Herman A."/>
            <person name="Abrahante J.E."/>
            <person name="Garbe J."/>
        </authorList>
    </citation>
    <scope>NUCLEOTIDE SEQUENCE</scope>
    <source>
        <strain evidence="2">Duluth1</strain>
        <tissue evidence="2">Whole animal</tissue>
    </source>
</reference>
<reference evidence="2" key="1">
    <citation type="journal article" date="2019" name="bioRxiv">
        <title>The Genome of the Zebra Mussel, Dreissena polymorpha: A Resource for Invasive Species Research.</title>
        <authorList>
            <person name="McCartney M.A."/>
            <person name="Auch B."/>
            <person name="Kono T."/>
            <person name="Mallez S."/>
            <person name="Zhang Y."/>
            <person name="Obille A."/>
            <person name="Becker A."/>
            <person name="Abrahante J.E."/>
            <person name="Garbe J."/>
            <person name="Badalamenti J.P."/>
            <person name="Herman A."/>
            <person name="Mangelson H."/>
            <person name="Liachko I."/>
            <person name="Sullivan S."/>
            <person name="Sone E.D."/>
            <person name="Koren S."/>
            <person name="Silverstein K.A.T."/>
            <person name="Beckman K.B."/>
            <person name="Gohl D.M."/>
        </authorList>
    </citation>
    <scope>NUCLEOTIDE SEQUENCE</scope>
    <source>
        <strain evidence="2">Duluth1</strain>
        <tissue evidence="2">Whole animal</tissue>
    </source>
</reference>
<evidence type="ECO:0000313" key="2">
    <source>
        <dbReference type="EMBL" id="KAH3770421.1"/>
    </source>
</evidence>
<evidence type="ECO:0000256" key="1">
    <source>
        <dbReference type="SAM" id="MobiDB-lite"/>
    </source>
</evidence>
<proteinExistence type="predicted"/>
<feature type="compositionally biased region" description="Low complexity" evidence="1">
    <location>
        <begin position="1"/>
        <end position="11"/>
    </location>
</feature>
<feature type="region of interest" description="Disordered" evidence="1">
    <location>
        <begin position="1"/>
        <end position="29"/>
    </location>
</feature>
<gene>
    <name evidence="2" type="ORF">DPMN_171708</name>
</gene>